<protein>
    <submittedName>
        <fullName evidence="9">Carbohydrate ABC transporter permease</fullName>
    </submittedName>
</protein>
<feature type="transmembrane region" description="Helical" evidence="7">
    <location>
        <begin position="215"/>
        <end position="240"/>
    </location>
</feature>
<dbReference type="KEGG" id="prz:GZH47_24810"/>
<dbReference type="Proteomes" id="UP000479114">
    <property type="component" value="Chromosome"/>
</dbReference>
<evidence type="ECO:0000256" key="6">
    <source>
        <dbReference type="ARBA" id="ARBA00023136"/>
    </source>
</evidence>
<dbReference type="Pfam" id="PF00528">
    <property type="entry name" value="BPD_transp_1"/>
    <property type="match status" value="1"/>
</dbReference>
<feature type="domain" description="ABC transmembrane type-1" evidence="8">
    <location>
        <begin position="105"/>
        <end position="294"/>
    </location>
</feature>
<proteinExistence type="inferred from homology"/>
<sequence length="309" mass="34896">MGAVRHYFPHYDGADVSAEKVGSLRIRGEQDVNGKQETSVATRIFIHLILILGALTMLLPFCWMITTSIKTYADSVQIPPVWIPTHPDFSWYGKIFEQVPFGRYYMNTIMVAVGRTVPQVIFCSMAAYGFSRLRFPGRNVIFIGVLAILMVPSQVLLIPQYYEMVRFHWVDTYRALIVPGIFSAYGTFLLRQFFMSLPKELEEAAIIDGCNPWTIFWRILLPLTVPALSALTFFAVLWSWNDFIWPLVVTNDDSMKVLSVGINSLQGVYVSKQPLLMAGAAMATVPLLIFFLVLQKFVIKGITFSGIKG</sequence>
<feature type="transmembrane region" description="Helical" evidence="7">
    <location>
        <begin position="140"/>
        <end position="161"/>
    </location>
</feature>
<dbReference type="EMBL" id="CP048286">
    <property type="protein sequence ID" value="QHW35265.1"/>
    <property type="molecule type" value="Genomic_DNA"/>
</dbReference>
<comment type="similarity">
    <text evidence="7">Belongs to the binding-protein-dependent transport system permease family.</text>
</comment>
<dbReference type="AlphaFoldDB" id="A0A6C0PA76"/>
<keyword evidence="6 7" id="KW-0472">Membrane</keyword>
<feature type="transmembrane region" description="Helical" evidence="7">
    <location>
        <begin position="104"/>
        <end position="128"/>
    </location>
</feature>
<evidence type="ECO:0000256" key="1">
    <source>
        <dbReference type="ARBA" id="ARBA00004651"/>
    </source>
</evidence>
<name>A0A6C0PA76_9BACL</name>
<gene>
    <name evidence="9" type="ORF">GZH47_24810</name>
</gene>
<keyword evidence="2 7" id="KW-0813">Transport</keyword>
<dbReference type="Gene3D" id="1.10.3720.10">
    <property type="entry name" value="MetI-like"/>
    <property type="match status" value="1"/>
</dbReference>
<evidence type="ECO:0000259" key="8">
    <source>
        <dbReference type="PROSITE" id="PS50928"/>
    </source>
</evidence>
<evidence type="ECO:0000256" key="3">
    <source>
        <dbReference type="ARBA" id="ARBA00022475"/>
    </source>
</evidence>
<dbReference type="GO" id="GO:0055085">
    <property type="term" value="P:transmembrane transport"/>
    <property type="evidence" value="ECO:0007669"/>
    <property type="project" value="InterPro"/>
</dbReference>
<dbReference type="GO" id="GO:0005886">
    <property type="term" value="C:plasma membrane"/>
    <property type="evidence" value="ECO:0007669"/>
    <property type="project" value="UniProtKB-SubCell"/>
</dbReference>
<dbReference type="CDD" id="cd06261">
    <property type="entry name" value="TM_PBP2"/>
    <property type="match status" value="1"/>
</dbReference>
<comment type="subcellular location">
    <subcellularLocation>
        <location evidence="1 7">Cell membrane</location>
        <topology evidence="1 7">Multi-pass membrane protein</topology>
    </subcellularLocation>
</comment>
<feature type="transmembrane region" description="Helical" evidence="7">
    <location>
        <begin position="44"/>
        <end position="66"/>
    </location>
</feature>
<keyword evidence="4 7" id="KW-0812">Transmembrane</keyword>
<keyword evidence="10" id="KW-1185">Reference proteome</keyword>
<evidence type="ECO:0000313" key="9">
    <source>
        <dbReference type="EMBL" id="QHW35265.1"/>
    </source>
</evidence>
<dbReference type="InterPro" id="IPR035906">
    <property type="entry name" value="MetI-like_sf"/>
</dbReference>
<keyword evidence="3" id="KW-1003">Cell membrane</keyword>
<evidence type="ECO:0000256" key="7">
    <source>
        <dbReference type="RuleBase" id="RU363032"/>
    </source>
</evidence>
<evidence type="ECO:0000256" key="4">
    <source>
        <dbReference type="ARBA" id="ARBA00022692"/>
    </source>
</evidence>
<evidence type="ECO:0000256" key="5">
    <source>
        <dbReference type="ARBA" id="ARBA00022989"/>
    </source>
</evidence>
<accession>A0A6C0PA76</accession>
<dbReference type="PANTHER" id="PTHR43744">
    <property type="entry name" value="ABC TRANSPORTER PERMEASE PROTEIN MG189-RELATED-RELATED"/>
    <property type="match status" value="1"/>
</dbReference>
<keyword evidence="5 7" id="KW-1133">Transmembrane helix</keyword>
<evidence type="ECO:0000256" key="2">
    <source>
        <dbReference type="ARBA" id="ARBA00022448"/>
    </source>
</evidence>
<feature type="transmembrane region" description="Helical" evidence="7">
    <location>
        <begin position="275"/>
        <end position="294"/>
    </location>
</feature>
<dbReference type="InterPro" id="IPR000515">
    <property type="entry name" value="MetI-like"/>
</dbReference>
<dbReference type="PANTHER" id="PTHR43744:SF12">
    <property type="entry name" value="ABC TRANSPORTER PERMEASE PROTEIN MG189-RELATED"/>
    <property type="match status" value="1"/>
</dbReference>
<reference evidence="9 10" key="1">
    <citation type="submission" date="2020-02" db="EMBL/GenBank/DDBJ databases">
        <title>Paenibacillus sp. nov., isolated from rhizosphere soil of tomato.</title>
        <authorList>
            <person name="Weon H.-Y."/>
            <person name="Lee S.A."/>
        </authorList>
    </citation>
    <scope>NUCLEOTIDE SEQUENCE [LARGE SCALE GENOMIC DNA]</scope>
    <source>
        <strain evidence="9 10">14171R-81</strain>
    </source>
</reference>
<organism evidence="9 10">
    <name type="scientific">Paenibacillus rhizovicinus</name>
    <dbReference type="NCBI Taxonomy" id="2704463"/>
    <lineage>
        <taxon>Bacteria</taxon>
        <taxon>Bacillati</taxon>
        <taxon>Bacillota</taxon>
        <taxon>Bacilli</taxon>
        <taxon>Bacillales</taxon>
        <taxon>Paenibacillaceae</taxon>
        <taxon>Paenibacillus</taxon>
    </lineage>
</organism>
<feature type="transmembrane region" description="Helical" evidence="7">
    <location>
        <begin position="173"/>
        <end position="194"/>
    </location>
</feature>
<dbReference type="PROSITE" id="PS50928">
    <property type="entry name" value="ABC_TM1"/>
    <property type="match status" value="1"/>
</dbReference>
<evidence type="ECO:0000313" key="10">
    <source>
        <dbReference type="Proteomes" id="UP000479114"/>
    </source>
</evidence>
<dbReference type="SUPFAM" id="SSF161098">
    <property type="entry name" value="MetI-like"/>
    <property type="match status" value="1"/>
</dbReference>